<feature type="compositionally biased region" description="Acidic residues" evidence="1">
    <location>
        <begin position="164"/>
        <end position="174"/>
    </location>
</feature>
<proteinExistence type="predicted"/>
<organism evidence="2 3">
    <name type="scientific">Selenomonas ruminantium</name>
    <dbReference type="NCBI Taxonomy" id="971"/>
    <lineage>
        <taxon>Bacteria</taxon>
        <taxon>Bacillati</taxon>
        <taxon>Bacillota</taxon>
        <taxon>Negativicutes</taxon>
        <taxon>Selenomonadales</taxon>
        <taxon>Selenomonadaceae</taxon>
        <taxon>Selenomonas</taxon>
    </lineage>
</organism>
<accession>A0A1H0MYW7</accession>
<dbReference type="AlphaFoldDB" id="A0A1H0MYW7"/>
<evidence type="ECO:0000313" key="2">
    <source>
        <dbReference type="EMBL" id="SDO85614.1"/>
    </source>
</evidence>
<dbReference type="RefSeq" id="WP_074571077.1">
    <property type="nucleotide sequence ID" value="NZ_FNJQ01000002.1"/>
</dbReference>
<sequence length="182" mass="20556">MTNGKIVIDKIKFMEKQGRIKIDFKNSADTNGGQFSGIYSEPADPVFYEAMKSLRTDAVSILELPEDITSRLVPFGVTFHYNEGGRMGAIITSRLMIPLLGNETVIQTPMMKCYDGGNDEDKCFSEETAKKLWALEKEARRYLAGERAQTNLWEQQEQPQPQEEAQDSEVPELEENVKALEA</sequence>
<gene>
    <name evidence="2" type="ORF">SAMN05216366_102102</name>
</gene>
<evidence type="ECO:0000313" key="3">
    <source>
        <dbReference type="Proteomes" id="UP000182412"/>
    </source>
</evidence>
<protein>
    <submittedName>
        <fullName evidence="2">Uncharacterized protein</fullName>
    </submittedName>
</protein>
<name>A0A1H0MYW7_SELRU</name>
<feature type="region of interest" description="Disordered" evidence="1">
    <location>
        <begin position="150"/>
        <end position="182"/>
    </location>
</feature>
<evidence type="ECO:0000256" key="1">
    <source>
        <dbReference type="SAM" id="MobiDB-lite"/>
    </source>
</evidence>
<dbReference type="OrthoDB" id="26725at909929"/>
<dbReference type="EMBL" id="FNJQ01000002">
    <property type="protein sequence ID" value="SDO85614.1"/>
    <property type="molecule type" value="Genomic_DNA"/>
</dbReference>
<reference evidence="2 3" key="1">
    <citation type="submission" date="2016-10" db="EMBL/GenBank/DDBJ databases">
        <authorList>
            <person name="de Groot N.N."/>
        </authorList>
    </citation>
    <scope>NUCLEOTIDE SEQUENCE [LARGE SCALE GENOMIC DNA]</scope>
    <source>
        <strain evidence="2 3">S137</strain>
    </source>
</reference>
<feature type="compositionally biased region" description="Low complexity" evidence="1">
    <location>
        <begin position="154"/>
        <end position="163"/>
    </location>
</feature>
<dbReference type="Proteomes" id="UP000182412">
    <property type="component" value="Unassembled WGS sequence"/>
</dbReference>